<dbReference type="RefSeq" id="WP_278490937.1">
    <property type="nucleotide sequence ID" value="NZ_CAJPQZ010000040.1"/>
</dbReference>
<dbReference type="InterPro" id="IPR007197">
    <property type="entry name" value="rSAM"/>
</dbReference>
<evidence type="ECO:0000256" key="5">
    <source>
        <dbReference type="ARBA" id="ARBA00023014"/>
    </source>
</evidence>
<dbReference type="SUPFAM" id="SSF102114">
    <property type="entry name" value="Radical SAM enzymes"/>
    <property type="match status" value="1"/>
</dbReference>
<dbReference type="GO" id="GO:0051536">
    <property type="term" value="F:iron-sulfur cluster binding"/>
    <property type="evidence" value="ECO:0007669"/>
    <property type="project" value="UniProtKB-KW"/>
</dbReference>
<evidence type="ECO:0000256" key="4">
    <source>
        <dbReference type="ARBA" id="ARBA00023004"/>
    </source>
</evidence>
<accession>A0A9D5WZ91</accession>
<dbReference type="InterPro" id="IPR050377">
    <property type="entry name" value="Radical_SAM_PqqE_MftC-like"/>
</dbReference>
<evidence type="ECO:0000313" key="7">
    <source>
        <dbReference type="EMBL" id="MBF1447489.1"/>
    </source>
</evidence>
<keyword evidence="5" id="KW-0411">Iron-sulfur</keyword>
<dbReference type="Pfam" id="PF04055">
    <property type="entry name" value="Radical_SAM"/>
    <property type="match status" value="1"/>
</dbReference>
<dbReference type="PROSITE" id="PS51918">
    <property type="entry name" value="RADICAL_SAM"/>
    <property type="match status" value="1"/>
</dbReference>
<dbReference type="GO" id="GO:0003824">
    <property type="term" value="F:catalytic activity"/>
    <property type="evidence" value="ECO:0007669"/>
    <property type="project" value="InterPro"/>
</dbReference>
<keyword evidence="4" id="KW-0408">Iron</keyword>
<dbReference type="InterPro" id="IPR058240">
    <property type="entry name" value="rSAM_sf"/>
</dbReference>
<name>A0A9D5WZ91_9BACT</name>
<evidence type="ECO:0000256" key="1">
    <source>
        <dbReference type="ARBA" id="ARBA00001966"/>
    </source>
</evidence>
<dbReference type="CDD" id="cd01335">
    <property type="entry name" value="Radical_SAM"/>
    <property type="match status" value="1"/>
</dbReference>
<evidence type="ECO:0000256" key="2">
    <source>
        <dbReference type="ARBA" id="ARBA00022691"/>
    </source>
</evidence>
<reference evidence="7" key="1">
    <citation type="submission" date="2020-04" db="EMBL/GenBank/DDBJ databases">
        <title>Deep metagenomics examines the oral microbiome during advanced dental caries in children, revealing novel taxa and co-occurrences with host molecules.</title>
        <authorList>
            <person name="Baker J.L."/>
            <person name="Morton J.T."/>
            <person name="Dinis M."/>
            <person name="Alvarez R."/>
            <person name="Tran N.C."/>
            <person name="Knight R."/>
            <person name="Edlund A."/>
        </authorList>
    </citation>
    <scope>NUCLEOTIDE SEQUENCE</scope>
    <source>
        <strain evidence="7">JCVI_32_bin.50</strain>
    </source>
</reference>
<gene>
    <name evidence="7" type="ORF">HXN55_08930</name>
</gene>
<keyword evidence="2" id="KW-0949">S-adenosyl-L-methionine</keyword>
<dbReference type="EMBL" id="JABZTM010000107">
    <property type="protein sequence ID" value="MBF1447489.1"/>
    <property type="molecule type" value="Genomic_DNA"/>
</dbReference>
<feature type="domain" description="Radical SAM core" evidence="6">
    <location>
        <begin position="26"/>
        <end position="260"/>
    </location>
</feature>
<comment type="cofactor">
    <cofactor evidence="1">
        <name>[4Fe-4S] cluster</name>
        <dbReference type="ChEBI" id="CHEBI:49883"/>
    </cofactor>
</comment>
<dbReference type="PANTHER" id="PTHR11228">
    <property type="entry name" value="RADICAL SAM DOMAIN PROTEIN"/>
    <property type="match status" value="1"/>
</dbReference>
<keyword evidence="3" id="KW-0479">Metal-binding</keyword>
<dbReference type="SFLD" id="SFLDG01067">
    <property type="entry name" value="SPASM/twitch_domain_containing"/>
    <property type="match status" value="1"/>
</dbReference>
<protein>
    <submittedName>
        <fullName evidence="7">Radical SAM protein</fullName>
    </submittedName>
</protein>
<evidence type="ECO:0000256" key="3">
    <source>
        <dbReference type="ARBA" id="ARBA00022723"/>
    </source>
</evidence>
<comment type="caution">
    <text evidence="7">The sequence shown here is derived from an EMBL/GenBank/DDBJ whole genome shotgun (WGS) entry which is preliminary data.</text>
</comment>
<dbReference type="InterPro" id="IPR013785">
    <property type="entry name" value="Aldolase_TIM"/>
</dbReference>
<dbReference type="PANTHER" id="PTHR11228:SF34">
    <property type="entry name" value="TUNGSTEN-CONTAINING ALDEHYDE FERREDOXIN OXIDOREDUCTASE COFACTOR MODIFYING PROTEIN"/>
    <property type="match status" value="1"/>
</dbReference>
<evidence type="ECO:0000313" key="8">
    <source>
        <dbReference type="Proteomes" id="UP000787419"/>
    </source>
</evidence>
<organism evidence="7 8">
    <name type="scientific">Prevotella nigrescens</name>
    <dbReference type="NCBI Taxonomy" id="28133"/>
    <lineage>
        <taxon>Bacteria</taxon>
        <taxon>Pseudomonadati</taxon>
        <taxon>Bacteroidota</taxon>
        <taxon>Bacteroidia</taxon>
        <taxon>Bacteroidales</taxon>
        <taxon>Prevotellaceae</taxon>
        <taxon>Prevotella</taxon>
    </lineage>
</organism>
<dbReference type="Proteomes" id="UP000787419">
    <property type="component" value="Unassembled WGS sequence"/>
</dbReference>
<dbReference type="GO" id="GO:0046872">
    <property type="term" value="F:metal ion binding"/>
    <property type="evidence" value="ECO:0007669"/>
    <property type="project" value="UniProtKB-KW"/>
</dbReference>
<proteinExistence type="predicted"/>
<dbReference type="Gene3D" id="3.20.20.70">
    <property type="entry name" value="Aldolase class I"/>
    <property type="match status" value="1"/>
</dbReference>
<dbReference type="AlphaFoldDB" id="A0A9D5WZ91"/>
<dbReference type="SFLD" id="SFLDS00029">
    <property type="entry name" value="Radical_SAM"/>
    <property type="match status" value="1"/>
</dbReference>
<sequence length="342" mass="39256">MNIYKLLNVYQRIKSPKVKLLGILALHIGKRRYLSINIDPVMSCNLRCKMCYFSDAETTKKMRGKFSSDDLEAIAKSLFPRALRLQIGCGAEPTVSQNLLQLVQLGKQYGVKHITITTNGNLLTYEKLHKLVENGLTEITLSAHGFTKNTYESLMTNGKFDLFTALIENLARIRTDFPDFRIRVNYTVNADNAEELIQLKEVFKDAKPNVVQIRPIQRIGKSSYNNFSLQTIKDNYNSWIMPVVAYCQQENITCLYPTPESLEMLETVNGAEEKSNSLVDSLPYFYIAPYEGWKEKIDPYNESFEKYAQRTRRISTILRELVGIGTVKGERSRTKSLNYQIK</sequence>
<evidence type="ECO:0000259" key="6">
    <source>
        <dbReference type="PROSITE" id="PS51918"/>
    </source>
</evidence>